<dbReference type="NCBIfam" id="NF009904">
    <property type="entry name" value="PRK13367.1"/>
    <property type="match status" value="1"/>
</dbReference>
<feature type="domain" description="Extradiol ring-cleavage dioxygenase LigAB LigA subunit" evidence="2">
    <location>
        <begin position="321"/>
        <end position="407"/>
    </location>
</feature>
<organism evidence="3 4">
    <name type="scientific">Oceanobacter antarcticus</name>
    <dbReference type="NCBI Taxonomy" id="3133425"/>
    <lineage>
        <taxon>Bacteria</taxon>
        <taxon>Pseudomonadati</taxon>
        <taxon>Pseudomonadota</taxon>
        <taxon>Gammaproteobacteria</taxon>
        <taxon>Oceanospirillales</taxon>
        <taxon>Oceanospirillaceae</taxon>
        <taxon>Oceanobacter</taxon>
    </lineage>
</organism>
<dbReference type="InterPro" id="IPR036622">
    <property type="entry name" value="LigA_sf"/>
</dbReference>
<dbReference type="InterPro" id="IPR011986">
    <property type="entry name" value="Xdiol_dOase_LigA"/>
</dbReference>
<evidence type="ECO:0000313" key="4">
    <source>
        <dbReference type="Proteomes" id="UP001620597"/>
    </source>
</evidence>
<dbReference type="EC" id="1.13.11.57" evidence="3"/>
<keyword evidence="3" id="KW-0223">Dioxygenase</keyword>
<sequence>MATIVGGLGLSHSPTIISGKLNNKAADPAWKPIFDNFEVVRDWLKQKDIDAIFMIYNDHITSFFFDHYSAFVMGVDDEYKPADEGGGVTPIPPIPGHAALARHIGQVLVAEEFDMSFFQNKGIDHGCFSPLSMIALDEDGWKGSIVPLQVGVLQWPVPSAARCYKLGKALRQAIQSYPEELRVAVVATGGLSHQVHGERCGFTNQAWDEEFLDLLESDPEQLTELTIGEYAKRGGWEGAEVIMWLIMRGALSDQVKRVHRATYLPSMTNIATLVLEDLGEDMPEPQQQAVRAKMTHQLSGSEELEGTYPFSYETSRKAWRMNEFLHELIVPQHRQAFLEDPETLYEQYGLTEEERDMLRHNQWIEMIHYGVIFFLIEKTAAVRGVSNPELYANFRGMSLEDFQQTRNVAIKYSVSHTADSE</sequence>
<dbReference type="RefSeq" id="WP_416206459.1">
    <property type="nucleotide sequence ID" value="NZ_JBBKTX010000016.1"/>
</dbReference>
<accession>A0ABW8NKB4</accession>
<dbReference type="Gene3D" id="1.10.700.10">
    <property type="entry name" value="Dioxygenase LigAB, LigA subunit"/>
    <property type="match status" value="1"/>
</dbReference>
<keyword evidence="4" id="KW-1185">Reference proteome</keyword>
<gene>
    <name evidence="3" type="ORF">WG929_13470</name>
</gene>
<dbReference type="EMBL" id="JBBKTX010000016">
    <property type="protein sequence ID" value="MFK4753420.1"/>
    <property type="molecule type" value="Genomic_DNA"/>
</dbReference>
<dbReference type="Gene3D" id="3.40.830.10">
    <property type="entry name" value="LigB-like"/>
    <property type="match status" value="1"/>
</dbReference>
<dbReference type="NCBIfam" id="NF009902">
    <property type="entry name" value="PRK13365.1"/>
    <property type="match status" value="1"/>
</dbReference>
<reference evidence="3 4" key="1">
    <citation type="submission" date="2024-03" db="EMBL/GenBank/DDBJ databases">
        <title>High-quality draft genome sequence of Oceanobacter sp. wDCs-4.</title>
        <authorList>
            <person name="Dong C."/>
        </authorList>
    </citation>
    <scope>NUCLEOTIDE SEQUENCE [LARGE SCALE GENOMIC DNA]</scope>
    <source>
        <strain evidence="4">wDCs-4</strain>
    </source>
</reference>
<proteinExistence type="predicted"/>
<comment type="caution">
    <text evidence="3">The sequence shown here is derived from an EMBL/GenBank/DDBJ whole genome shotgun (WGS) entry which is preliminary data.</text>
</comment>
<dbReference type="SUPFAM" id="SSF53213">
    <property type="entry name" value="LigB-like"/>
    <property type="match status" value="1"/>
</dbReference>
<dbReference type="SUPFAM" id="SSF48076">
    <property type="entry name" value="LigA subunit of an aromatic-ring-opening dioxygenase LigAB"/>
    <property type="match status" value="1"/>
</dbReference>
<evidence type="ECO:0000259" key="2">
    <source>
        <dbReference type="Pfam" id="PF07746"/>
    </source>
</evidence>
<dbReference type="GO" id="GO:0036238">
    <property type="term" value="F:gallate dioxygenase activity"/>
    <property type="evidence" value="ECO:0007669"/>
    <property type="project" value="UniProtKB-EC"/>
</dbReference>
<evidence type="ECO:0000259" key="1">
    <source>
        <dbReference type="Pfam" id="PF02900"/>
    </source>
</evidence>
<evidence type="ECO:0000313" key="3">
    <source>
        <dbReference type="EMBL" id="MFK4753420.1"/>
    </source>
</evidence>
<keyword evidence="3" id="KW-0560">Oxidoreductase</keyword>
<dbReference type="InterPro" id="IPR004183">
    <property type="entry name" value="Xdiol_dOase_suB"/>
</dbReference>
<dbReference type="Pfam" id="PF07746">
    <property type="entry name" value="LigA"/>
    <property type="match status" value="1"/>
</dbReference>
<dbReference type="Pfam" id="PF02900">
    <property type="entry name" value="LigB"/>
    <property type="match status" value="1"/>
</dbReference>
<feature type="domain" description="Extradiol ring-cleavage dioxygenase class III enzyme subunit B" evidence="1">
    <location>
        <begin position="8"/>
        <end position="266"/>
    </location>
</feature>
<protein>
    <submittedName>
        <fullName evidence="3">Gallate dioxygenase</fullName>
        <ecNumber evidence="3">1.13.11.57</ecNumber>
    </submittedName>
</protein>
<dbReference type="Proteomes" id="UP001620597">
    <property type="component" value="Unassembled WGS sequence"/>
</dbReference>
<name>A0ABW8NKB4_9GAMM</name>